<dbReference type="Gene3D" id="2.80.10.50">
    <property type="match status" value="1"/>
</dbReference>
<evidence type="ECO:0000259" key="2">
    <source>
        <dbReference type="Pfam" id="PF14200"/>
    </source>
</evidence>
<keyword evidence="4" id="KW-1185">Reference proteome</keyword>
<reference evidence="4" key="1">
    <citation type="submission" date="2016-10" db="EMBL/GenBank/DDBJ databases">
        <authorList>
            <person name="Varghese N."/>
            <person name="Submissions S."/>
        </authorList>
    </citation>
    <scope>NUCLEOTIDE SEQUENCE [LARGE SCALE GENOMIC DNA]</scope>
    <source>
        <strain evidence="4">DSM 44260</strain>
    </source>
</reference>
<accession>A0A1H9VW98</accession>
<feature type="signal peptide" evidence="1">
    <location>
        <begin position="1"/>
        <end position="24"/>
    </location>
</feature>
<dbReference type="PROSITE" id="PS50231">
    <property type="entry name" value="RICIN_B_LECTIN"/>
    <property type="match status" value="1"/>
</dbReference>
<name>A0A1H9VW98_9PSEU</name>
<dbReference type="SUPFAM" id="SSF50370">
    <property type="entry name" value="Ricin B-like lectins"/>
    <property type="match status" value="1"/>
</dbReference>
<dbReference type="Proteomes" id="UP000199051">
    <property type="component" value="Unassembled WGS sequence"/>
</dbReference>
<evidence type="ECO:0000256" key="1">
    <source>
        <dbReference type="SAM" id="SignalP"/>
    </source>
</evidence>
<dbReference type="EMBL" id="FOGI01000009">
    <property type="protein sequence ID" value="SES25573.1"/>
    <property type="molecule type" value="Genomic_DNA"/>
</dbReference>
<sequence length="349" mass="37599">MRRLAMLVLLVLVAAVITPTAATAAPAGCASPGSLNCLQFTSAAFAGGLDIEDPGDAHSYLQFGGALGDRSFWKVEQNADFTFRIRNLASGNCVDVWRTNDYLDQWECVGQSSQRWHLVPFADDFSSFYLKQEDTGYCWTLDDEGYVYVDDCVKGNAQQSFKLGVTSNLPGTKTLAVKYAMDRCDKNPQTCGWKEDKTKYPAHLAPVACVSLLVKNGTPNNATYSRAWNQTVGWQNTVGGSVSVSVQVGVSLGIKAQVTTQIQANYAHSWIGSEAVTDTVSITLAPGEYGWVTRAALVKKVTGTWTLDIGGQSWTQKAAIIIPAKDGTDSKLSSIVLKAAKTPPTDCKG</sequence>
<dbReference type="InterPro" id="IPR000772">
    <property type="entry name" value="Ricin_B_lectin"/>
</dbReference>
<proteinExistence type="predicted"/>
<feature type="chain" id="PRO_5011542944" description="Ricin B lectin domain-containing protein" evidence="1">
    <location>
        <begin position="25"/>
        <end position="349"/>
    </location>
</feature>
<feature type="domain" description="Ricin B lectin" evidence="2">
    <location>
        <begin position="73"/>
        <end position="143"/>
    </location>
</feature>
<dbReference type="RefSeq" id="WP_092781482.1">
    <property type="nucleotide sequence ID" value="NZ_FOGI01000009.1"/>
</dbReference>
<protein>
    <recommendedName>
        <fullName evidence="2">Ricin B lectin domain-containing protein</fullName>
    </recommendedName>
</protein>
<dbReference type="InterPro" id="IPR035992">
    <property type="entry name" value="Ricin_B-like_lectins"/>
</dbReference>
<gene>
    <name evidence="3" type="ORF">SAMN04487818_109113</name>
</gene>
<dbReference type="Pfam" id="PF14200">
    <property type="entry name" value="RicinB_lectin_2"/>
    <property type="match status" value="1"/>
</dbReference>
<organism evidence="3 4">
    <name type="scientific">Actinokineospora terrae</name>
    <dbReference type="NCBI Taxonomy" id="155974"/>
    <lineage>
        <taxon>Bacteria</taxon>
        <taxon>Bacillati</taxon>
        <taxon>Actinomycetota</taxon>
        <taxon>Actinomycetes</taxon>
        <taxon>Pseudonocardiales</taxon>
        <taxon>Pseudonocardiaceae</taxon>
        <taxon>Actinokineospora</taxon>
    </lineage>
</organism>
<dbReference type="AlphaFoldDB" id="A0A1H9VW98"/>
<evidence type="ECO:0000313" key="3">
    <source>
        <dbReference type="EMBL" id="SES25573.1"/>
    </source>
</evidence>
<keyword evidence="1" id="KW-0732">Signal</keyword>
<dbReference type="CDD" id="cd00161">
    <property type="entry name" value="beta-trefoil_Ricin-like"/>
    <property type="match status" value="1"/>
</dbReference>
<evidence type="ECO:0000313" key="4">
    <source>
        <dbReference type="Proteomes" id="UP000199051"/>
    </source>
</evidence>